<accession>A0A139HF43</accession>
<organism evidence="1 2">
    <name type="scientific">Pseudocercospora eumusae</name>
    <dbReference type="NCBI Taxonomy" id="321146"/>
    <lineage>
        <taxon>Eukaryota</taxon>
        <taxon>Fungi</taxon>
        <taxon>Dikarya</taxon>
        <taxon>Ascomycota</taxon>
        <taxon>Pezizomycotina</taxon>
        <taxon>Dothideomycetes</taxon>
        <taxon>Dothideomycetidae</taxon>
        <taxon>Mycosphaerellales</taxon>
        <taxon>Mycosphaerellaceae</taxon>
        <taxon>Pseudocercospora</taxon>
    </lineage>
</organism>
<dbReference type="Proteomes" id="UP000070133">
    <property type="component" value="Unassembled WGS sequence"/>
</dbReference>
<reference evidence="1 2" key="1">
    <citation type="submission" date="2015-07" db="EMBL/GenBank/DDBJ databases">
        <title>Comparative genomics of the Sigatoka disease complex on banana suggests a link between parallel evolutionary changes in Pseudocercospora fijiensis and Pseudocercospora eumusae and increased virulence on the banana host.</title>
        <authorList>
            <person name="Chang T.-C."/>
            <person name="Salvucci A."/>
            <person name="Crous P.W."/>
            <person name="Stergiopoulos I."/>
        </authorList>
    </citation>
    <scope>NUCLEOTIDE SEQUENCE [LARGE SCALE GENOMIC DNA]</scope>
    <source>
        <strain evidence="1 2">CBS 114824</strain>
    </source>
</reference>
<sequence length="109" mass="11883">MHCDLGENGKVDNDMAATPWIVTESDMTRAAWGEPEYSRNVSISVATGVQPTESKREPKMLFACVRSQGNMRLLILVGNALPKLQASFTVIQRRTLPSSSPSLCLSSLS</sequence>
<comment type="caution">
    <text evidence="1">The sequence shown here is derived from an EMBL/GenBank/DDBJ whole genome shotgun (WGS) entry which is preliminary data.</text>
</comment>
<gene>
    <name evidence="1" type="ORF">AC578_4135</name>
</gene>
<evidence type="ECO:0000313" key="2">
    <source>
        <dbReference type="Proteomes" id="UP000070133"/>
    </source>
</evidence>
<proteinExistence type="predicted"/>
<protein>
    <submittedName>
        <fullName evidence="1">Uncharacterized protein</fullName>
    </submittedName>
</protein>
<dbReference type="EMBL" id="LFZN01000062">
    <property type="protein sequence ID" value="KXT01058.1"/>
    <property type="molecule type" value="Genomic_DNA"/>
</dbReference>
<name>A0A139HF43_9PEZI</name>
<evidence type="ECO:0000313" key="1">
    <source>
        <dbReference type="EMBL" id="KXT01058.1"/>
    </source>
</evidence>
<keyword evidence="2" id="KW-1185">Reference proteome</keyword>
<dbReference type="AlphaFoldDB" id="A0A139HF43"/>